<name>A0ABX9BEA1_9BACL</name>
<dbReference type="Proteomes" id="UP000248827">
    <property type="component" value="Unassembled WGS sequence"/>
</dbReference>
<keyword evidence="2" id="KW-1185">Reference proteome</keyword>
<reference evidence="1 2" key="1">
    <citation type="submission" date="2018-06" db="EMBL/GenBank/DDBJ databases">
        <title>Freshwater and sediment microbial communities from various areas in North America, analyzing microbe dynamics in response to fracking.</title>
        <authorList>
            <person name="Lamendella R."/>
        </authorList>
    </citation>
    <scope>NUCLEOTIDE SEQUENCE [LARGE SCALE GENOMIC DNA]</scope>
    <source>
        <strain evidence="1 2">NG-13</strain>
    </source>
</reference>
<evidence type="ECO:0000313" key="1">
    <source>
        <dbReference type="EMBL" id="RAI88274.1"/>
    </source>
</evidence>
<sequence>MSKVFEDIFSELQADMVSICLEYVHKRAEKIYIYCSFEERVISSDFFYFINGRLVKKHKLNDALDDSYGLLYDISVERQKGVLNIINDDIEKIYRLCDEHKREMPTEIKLVYDVTKNRLKAEYKYELVYSNDPVKTADDIAKEWFEQIKEEHSA</sequence>
<protein>
    <recommendedName>
        <fullName evidence="3">DUF600 domain-containing protein</fullName>
    </recommendedName>
</protein>
<gene>
    <name evidence="1" type="ORF">DET54_116164</name>
</gene>
<evidence type="ECO:0000313" key="2">
    <source>
        <dbReference type="Proteomes" id="UP000248827"/>
    </source>
</evidence>
<dbReference type="EMBL" id="QLLI01000016">
    <property type="protein sequence ID" value="RAI88274.1"/>
    <property type="molecule type" value="Genomic_DNA"/>
</dbReference>
<proteinExistence type="predicted"/>
<organism evidence="1 2">
    <name type="scientific">Paenibacillus pabuli</name>
    <dbReference type="NCBI Taxonomy" id="1472"/>
    <lineage>
        <taxon>Bacteria</taxon>
        <taxon>Bacillati</taxon>
        <taxon>Bacillota</taxon>
        <taxon>Bacilli</taxon>
        <taxon>Bacillales</taxon>
        <taxon>Paenibacillaceae</taxon>
        <taxon>Paenibacillus</taxon>
    </lineage>
</organism>
<comment type="caution">
    <text evidence="1">The sequence shown here is derived from an EMBL/GenBank/DDBJ whole genome shotgun (WGS) entry which is preliminary data.</text>
</comment>
<evidence type="ECO:0008006" key="3">
    <source>
        <dbReference type="Google" id="ProtNLM"/>
    </source>
</evidence>
<accession>A0ABX9BEA1</accession>
<dbReference type="RefSeq" id="WP_111621152.1">
    <property type="nucleotide sequence ID" value="NZ_QLLI01000016.1"/>
</dbReference>